<dbReference type="Pfam" id="PF14023">
    <property type="entry name" value="Bestrophin-like"/>
    <property type="match status" value="1"/>
</dbReference>
<dbReference type="InterPro" id="IPR025333">
    <property type="entry name" value="DUF4239"/>
</dbReference>
<evidence type="ECO:0000313" key="2">
    <source>
        <dbReference type="EMBL" id="MCF1716194.1"/>
    </source>
</evidence>
<feature type="transmembrane region" description="Helical" evidence="1">
    <location>
        <begin position="12"/>
        <end position="34"/>
    </location>
</feature>
<evidence type="ECO:0008006" key="4">
    <source>
        <dbReference type="Google" id="ProtNLM"/>
    </source>
</evidence>
<gene>
    <name evidence="2" type="ORF">L0U88_16250</name>
</gene>
<feature type="transmembrane region" description="Helical" evidence="1">
    <location>
        <begin position="54"/>
        <end position="74"/>
    </location>
</feature>
<accession>A0ABS9BLX4</accession>
<organism evidence="2 3">
    <name type="scientific">Flavihumibacter fluminis</name>
    <dbReference type="NCBI Taxonomy" id="2909236"/>
    <lineage>
        <taxon>Bacteria</taxon>
        <taxon>Pseudomonadati</taxon>
        <taxon>Bacteroidota</taxon>
        <taxon>Chitinophagia</taxon>
        <taxon>Chitinophagales</taxon>
        <taxon>Chitinophagaceae</taxon>
        <taxon>Flavihumibacter</taxon>
    </lineage>
</organism>
<dbReference type="Proteomes" id="UP001200145">
    <property type="component" value="Unassembled WGS sequence"/>
</dbReference>
<proteinExistence type="predicted"/>
<name>A0ABS9BLX4_9BACT</name>
<sequence length="266" mass="29635">MTEELLYSQPQWLIGLVTLVLLIISVETGFWIGLKAKVEMTQPMKAQISTIQTAILTIFTFLLGFTFAMALSRFDNRKQMVVKESNAIGTAVLRSKLLPENQRAKMNKLFKQYVNVEFSITSRANVPLEERKQQNLEAKQLQTLMWDEAFAATENNPLSVPAGLFATSINQLIDVKTERDIAISNHVPEIVLLGLLLFAALAIGILGYGNGLAATHARYPAIILCLVITISFILIIDLDRPNRGLTKVSQESMIDLMSIINKVSKE</sequence>
<keyword evidence="1" id="KW-1133">Transmembrane helix</keyword>
<keyword evidence="1" id="KW-0812">Transmembrane</keyword>
<dbReference type="RefSeq" id="WP_234867176.1">
    <property type="nucleotide sequence ID" value="NZ_JAKEVY010000004.1"/>
</dbReference>
<comment type="caution">
    <text evidence="2">The sequence shown here is derived from an EMBL/GenBank/DDBJ whole genome shotgun (WGS) entry which is preliminary data.</text>
</comment>
<keyword evidence="3" id="KW-1185">Reference proteome</keyword>
<dbReference type="EMBL" id="JAKEVY010000004">
    <property type="protein sequence ID" value="MCF1716194.1"/>
    <property type="molecule type" value="Genomic_DNA"/>
</dbReference>
<reference evidence="2 3" key="1">
    <citation type="submission" date="2022-01" db="EMBL/GenBank/DDBJ databases">
        <title>Flavihumibacter sp. nov., isolated from sediment of a river.</title>
        <authorList>
            <person name="Liu H."/>
        </authorList>
    </citation>
    <scope>NUCLEOTIDE SEQUENCE [LARGE SCALE GENOMIC DNA]</scope>
    <source>
        <strain evidence="2 3">RY-1</strain>
    </source>
</reference>
<keyword evidence="1" id="KW-0472">Membrane</keyword>
<feature type="transmembrane region" description="Helical" evidence="1">
    <location>
        <begin position="190"/>
        <end position="209"/>
    </location>
</feature>
<protein>
    <recommendedName>
        <fullName evidence="4">DUF4239 domain-containing protein</fullName>
    </recommendedName>
</protein>
<evidence type="ECO:0000313" key="3">
    <source>
        <dbReference type="Proteomes" id="UP001200145"/>
    </source>
</evidence>
<feature type="transmembrane region" description="Helical" evidence="1">
    <location>
        <begin position="221"/>
        <end position="238"/>
    </location>
</feature>
<evidence type="ECO:0000256" key="1">
    <source>
        <dbReference type="SAM" id="Phobius"/>
    </source>
</evidence>